<organism evidence="11 12">
    <name type="scientific">Irregularibacter muris</name>
    <dbReference type="NCBI Taxonomy" id="1796619"/>
    <lineage>
        <taxon>Bacteria</taxon>
        <taxon>Bacillati</taxon>
        <taxon>Bacillota</taxon>
        <taxon>Clostridia</taxon>
        <taxon>Eubacteriales</taxon>
        <taxon>Eubacteriaceae</taxon>
        <taxon>Irregularibacter</taxon>
    </lineage>
</organism>
<dbReference type="Proteomes" id="UP001205748">
    <property type="component" value="Unassembled WGS sequence"/>
</dbReference>
<dbReference type="GO" id="GO:0030435">
    <property type="term" value="P:sporulation resulting in formation of a cellular spore"/>
    <property type="evidence" value="ECO:0007669"/>
    <property type="project" value="UniProtKB-KW"/>
</dbReference>
<dbReference type="InterPro" id="IPR002477">
    <property type="entry name" value="Peptidoglycan-bd-like"/>
</dbReference>
<sequence length="236" mass="25671">MKKKLIAIVMISTLIFALAGAYLNEKIVMAQQNVIYYGSDSNSVRQLQQKLKDWGYMKDGTVDGSFGWKTEQAVKAFQKKQGLTADGKAGQQTLNAMGLGHLIKKAPANTNYQASRGTSNRDEVYILAQAIHGEARGEPYIGQVAVGAVILNRVRHASFPNSVSGVIFQPGAFTAVADGQMFMAPDESSLKAARDALAGWDPSSGAIYYYNTAKTTNKWIYSRPVIKTIGKHVFAN</sequence>
<evidence type="ECO:0000259" key="9">
    <source>
        <dbReference type="Pfam" id="PF01471"/>
    </source>
</evidence>
<evidence type="ECO:0000256" key="2">
    <source>
        <dbReference type="ARBA" id="ARBA00018364"/>
    </source>
</evidence>
<keyword evidence="4" id="KW-0732">Signal</keyword>
<name>A0AAE3HHG3_9FIRM</name>
<dbReference type="Gene3D" id="6.20.240.60">
    <property type="match status" value="1"/>
</dbReference>
<evidence type="ECO:0000256" key="6">
    <source>
        <dbReference type="ARBA" id="ARBA00022969"/>
    </source>
</evidence>
<dbReference type="Gene3D" id="1.10.101.10">
    <property type="entry name" value="PGBD-like superfamily/PGBD"/>
    <property type="match status" value="1"/>
</dbReference>
<keyword evidence="3" id="KW-0309">Germination</keyword>
<dbReference type="EMBL" id="JANKAS010000010">
    <property type="protein sequence ID" value="MCR1899484.1"/>
    <property type="molecule type" value="Genomic_DNA"/>
</dbReference>
<dbReference type="Pfam" id="PF07486">
    <property type="entry name" value="Hydrolase_2"/>
    <property type="match status" value="1"/>
</dbReference>
<evidence type="ECO:0000256" key="8">
    <source>
        <dbReference type="NCBIfam" id="TIGR02869"/>
    </source>
</evidence>
<reference evidence="11" key="1">
    <citation type="submission" date="2022-07" db="EMBL/GenBank/DDBJ databases">
        <title>Enhanced cultured diversity of the mouse gut microbiota enables custom-made synthetic communities.</title>
        <authorList>
            <person name="Afrizal A."/>
        </authorList>
    </citation>
    <scope>NUCLEOTIDE SEQUENCE</scope>
    <source>
        <strain evidence="11">DSM 28593</strain>
    </source>
</reference>
<accession>A0AAE3HHG3</accession>
<evidence type="ECO:0000256" key="5">
    <source>
        <dbReference type="ARBA" id="ARBA00022801"/>
    </source>
</evidence>
<evidence type="ECO:0000313" key="11">
    <source>
        <dbReference type="EMBL" id="MCR1899484.1"/>
    </source>
</evidence>
<evidence type="ECO:0000259" key="10">
    <source>
        <dbReference type="Pfam" id="PF07486"/>
    </source>
</evidence>
<dbReference type="GO" id="GO:0016787">
    <property type="term" value="F:hydrolase activity"/>
    <property type="evidence" value="ECO:0007669"/>
    <property type="project" value="UniProtKB-KW"/>
</dbReference>
<gene>
    <name evidence="11" type="primary">sleB</name>
    <name evidence="11" type="ORF">NSA47_10855</name>
</gene>
<evidence type="ECO:0000313" key="12">
    <source>
        <dbReference type="Proteomes" id="UP001205748"/>
    </source>
</evidence>
<dbReference type="SUPFAM" id="SSF47090">
    <property type="entry name" value="PGBD-like"/>
    <property type="match status" value="1"/>
</dbReference>
<comment type="caution">
    <text evidence="11">The sequence shown here is derived from an EMBL/GenBank/DDBJ whole genome shotgun (WGS) entry which is preliminary data.</text>
</comment>
<dbReference type="GO" id="GO:0009847">
    <property type="term" value="P:spore germination"/>
    <property type="evidence" value="ECO:0007669"/>
    <property type="project" value="UniProtKB-UniRule"/>
</dbReference>
<dbReference type="InterPro" id="IPR042047">
    <property type="entry name" value="SleB_dom1"/>
</dbReference>
<protein>
    <recommendedName>
        <fullName evidence="2 8">Spore cortex-lytic enzyme</fullName>
    </recommendedName>
</protein>
<keyword evidence="7" id="KW-0961">Cell wall biogenesis/degradation</keyword>
<dbReference type="InterPro" id="IPR036365">
    <property type="entry name" value="PGBD-like_sf"/>
</dbReference>
<dbReference type="RefSeq" id="WP_257531907.1">
    <property type="nucleotide sequence ID" value="NZ_JANKAS010000010.1"/>
</dbReference>
<feature type="domain" description="Cell wall hydrolase SleB" evidence="10">
    <location>
        <begin position="137"/>
        <end position="235"/>
    </location>
</feature>
<dbReference type="Gene3D" id="1.10.10.2520">
    <property type="entry name" value="Cell wall hydrolase SleB, domain 1"/>
    <property type="match status" value="1"/>
</dbReference>
<dbReference type="AlphaFoldDB" id="A0AAE3HHG3"/>
<dbReference type="InterPro" id="IPR011105">
    <property type="entry name" value="Cell_wall_hydrolase_SleB"/>
</dbReference>
<evidence type="ECO:0000256" key="1">
    <source>
        <dbReference type="ARBA" id="ARBA00007010"/>
    </source>
</evidence>
<dbReference type="Pfam" id="PF01471">
    <property type="entry name" value="PG_binding_1"/>
    <property type="match status" value="1"/>
</dbReference>
<keyword evidence="12" id="KW-1185">Reference proteome</keyword>
<feature type="domain" description="Peptidoglycan binding-like" evidence="9">
    <location>
        <begin position="41"/>
        <end position="97"/>
    </location>
</feature>
<evidence type="ECO:0000256" key="3">
    <source>
        <dbReference type="ARBA" id="ARBA00022544"/>
    </source>
</evidence>
<comment type="similarity">
    <text evidence="1">Belongs to the SleB family.</text>
</comment>
<keyword evidence="5" id="KW-0378">Hydrolase</keyword>
<proteinExistence type="inferred from homology"/>
<keyword evidence="6" id="KW-0749">Sporulation</keyword>
<dbReference type="InterPro" id="IPR014224">
    <property type="entry name" value="Spore_cortex_SleB"/>
</dbReference>
<evidence type="ECO:0000256" key="4">
    <source>
        <dbReference type="ARBA" id="ARBA00022729"/>
    </source>
</evidence>
<dbReference type="GO" id="GO:0071555">
    <property type="term" value="P:cell wall organization"/>
    <property type="evidence" value="ECO:0007669"/>
    <property type="project" value="UniProtKB-KW"/>
</dbReference>
<dbReference type="InterPro" id="IPR036366">
    <property type="entry name" value="PGBDSf"/>
</dbReference>
<evidence type="ECO:0000256" key="7">
    <source>
        <dbReference type="ARBA" id="ARBA00023316"/>
    </source>
</evidence>
<dbReference type="NCBIfam" id="TIGR02869">
    <property type="entry name" value="spore_SleB"/>
    <property type="match status" value="1"/>
</dbReference>